<evidence type="ECO:0000256" key="1">
    <source>
        <dbReference type="ARBA" id="ARBA00004141"/>
    </source>
</evidence>
<reference evidence="7" key="1">
    <citation type="submission" date="2019-06" db="EMBL/GenBank/DDBJ databases">
        <authorList>
            <person name="Zheng W."/>
        </authorList>
    </citation>
    <scope>NUCLEOTIDE SEQUENCE</scope>
    <source>
        <strain evidence="7">QDHG01</strain>
    </source>
</reference>
<keyword evidence="4 5" id="KW-0472">Membrane</keyword>
<comment type="caution">
    <text evidence="7">The sequence shown here is derived from an EMBL/GenBank/DDBJ whole genome shotgun (WGS) entry which is preliminary data.</text>
</comment>
<dbReference type="GO" id="GO:0016020">
    <property type="term" value="C:membrane"/>
    <property type="evidence" value="ECO:0007669"/>
    <property type="project" value="UniProtKB-SubCell"/>
</dbReference>
<organism evidence="7 8">
    <name type="scientific">Halteria grandinella</name>
    <dbReference type="NCBI Taxonomy" id="5974"/>
    <lineage>
        <taxon>Eukaryota</taxon>
        <taxon>Sar</taxon>
        <taxon>Alveolata</taxon>
        <taxon>Ciliophora</taxon>
        <taxon>Intramacronucleata</taxon>
        <taxon>Spirotrichea</taxon>
        <taxon>Stichotrichia</taxon>
        <taxon>Sporadotrichida</taxon>
        <taxon>Halteriidae</taxon>
        <taxon>Halteria</taxon>
    </lineage>
</organism>
<evidence type="ECO:0000313" key="7">
    <source>
        <dbReference type="EMBL" id="TNV77408.1"/>
    </source>
</evidence>
<comment type="subcellular location">
    <subcellularLocation>
        <location evidence="1">Membrane</location>
        <topology evidence="1">Multi-pass membrane protein</topology>
    </subcellularLocation>
</comment>
<proteinExistence type="predicted"/>
<evidence type="ECO:0000256" key="4">
    <source>
        <dbReference type="ARBA" id="ARBA00023136"/>
    </source>
</evidence>
<dbReference type="Proteomes" id="UP000785679">
    <property type="component" value="Unassembled WGS sequence"/>
</dbReference>
<dbReference type="AlphaFoldDB" id="A0A8J8NLD8"/>
<evidence type="ECO:0000259" key="6">
    <source>
        <dbReference type="Pfam" id="PF00892"/>
    </source>
</evidence>
<dbReference type="SUPFAM" id="SSF103481">
    <property type="entry name" value="Multidrug resistance efflux transporter EmrE"/>
    <property type="match status" value="2"/>
</dbReference>
<keyword evidence="2 5" id="KW-0812">Transmembrane</keyword>
<dbReference type="Pfam" id="PF00892">
    <property type="entry name" value="EamA"/>
    <property type="match status" value="2"/>
</dbReference>
<feature type="transmembrane region" description="Helical" evidence="5">
    <location>
        <begin position="109"/>
        <end position="131"/>
    </location>
</feature>
<sequence>MLDIPREGDAKTWVFCRAIFGFFSFSFSFISIYLMPLSIAMVLYFTQPISAAVVNFLLGNERLALLEIISIFSAMVGVVILTNPSTIIPQQYLAQQVTVADKDNTEYPFYNYGIVSALMGSVFSGFAYFSMRRLGTRVNPTINTFYFATSSCVLSFITFSVVPGQRIFSQIDWESVGLLILTGLLGWIAQEGVAKALQTEKAGRAASLNYLQVVIAFLADTIFFKRESSWTDYLGSTLILLFTLINSLRKCF</sequence>
<evidence type="ECO:0000256" key="3">
    <source>
        <dbReference type="ARBA" id="ARBA00022989"/>
    </source>
</evidence>
<protein>
    <recommendedName>
        <fullName evidence="6">EamA domain-containing protein</fullName>
    </recommendedName>
</protein>
<keyword evidence="3 5" id="KW-1133">Transmembrane helix</keyword>
<evidence type="ECO:0000256" key="2">
    <source>
        <dbReference type="ARBA" id="ARBA00022692"/>
    </source>
</evidence>
<name>A0A8J8NLD8_HALGN</name>
<feature type="transmembrane region" description="Helical" evidence="5">
    <location>
        <begin position="230"/>
        <end position="248"/>
    </location>
</feature>
<feature type="transmembrane region" description="Helical" evidence="5">
    <location>
        <begin position="39"/>
        <end position="58"/>
    </location>
</feature>
<feature type="transmembrane region" description="Helical" evidence="5">
    <location>
        <begin position="12"/>
        <end position="33"/>
    </location>
</feature>
<dbReference type="Gene3D" id="1.10.3730.20">
    <property type="match status" value="1"/>
</dbReference>
<feature type="transmembrane region" description="Helical" evidence="5">
    <location>
        <begin position="65"/>
        <end position="89"/>
    </location>
</feature>
<feature type="domain" description="EamA" evidence="6">
    <location>
        <begin position="112"/>
        <end position="247"/>
    </location>
</feature>
<dbReference type="PANTHER" id="PTHR22911:SF6">
    <property type="entry name" value="SOLUTE CARRIER FAMILY 35 MEMBER G1"/>
    <property type="match status" value="1"/>
</dbReference>
<feature type="transmembrane region" description="Helical" evidence="5">
    <location>
        <begin position="206"/>
        <end position="224"/>
    </location>
</feature>
<evidence type="ECO:0000313" key="8">
    <source>
        <dbReference type="Proteomes" id="UP000785679"/>
    </source>
</evidence>
<feature type="transmembrane region" description="Helical" evidence="5">
    <location>
        <begin position="143"/>
        <end position="163"/>
    </location>
</feature>
<keyword evidence="8" id="KW-1185">Reference proteome</keyword>
<accession>A0A8J8NLD8</accession>
<dbReference type="EMBL" id="RRYP01011959">
    <property type="protein sequence ID" value="TNV77408.1"/>
    <property type="molecule type" value="Genomic_DNA"/>
</dbReference>
<evidence type="ECO:0000256" key="5">
    <source>
        <dbReference type="SAM" id="Phobius"/>
    </source>
</evidence>
<dbReference type="InterPro" id="IPR000620">
    <property type="entry name" value="EamA_dom"/>
</dbReference>
<feature type="domain" description="EamA" evidence="6">
    <location>
        <begin position="13"/>
        <end position="82"/>
    </location>
</feature>
<dbReference type="InterPro" id="IPR037185">
    <property type="entry name" value="EmrE-like"/>
</dbReference>
<dbReference type="PANTHER" id="PTHR22911">
    <property type="entry name" value="ACYL-MALONYL CONDENSING ENZYME-RELATED"/>
    <property type="match status" value="1"/>
</dbReference>
<feature type="transmembrane region" description="Helical" evidence="5">
    <location>
        <begin position="175"/>
        <end position="194"/>
    </location>
</feature>
<gene>
    <name evidence="7" type="ORF">FGO68_gene6316</name>
</gene>
<dbReference type="OrthoDB" id="433734at2759"/>